<dbReference type="AlphaFoldDB" id="A0AAV8WH00"/>
<keyword evidence="13" id="KW-1185">Reference proteome</keyword>
<dbReference type="GO" id="GO:0008045">
    <property type="term" value="P:motor neuron axon guidance"/>
    <property type="evidence" value="ECO:0007669"/>
    <property type="project" value="TreeGrafter"/>
</dbReference>
<evidence type="ECO:0000313" key="13">
    <source>
        <dbReference type="Proteomes" id="UP001159042"/>
    </source>
</evidence>
<dbReference type="EC" id="3.1.3.48" evidence="3"/>
<keyword evidence="6" id="KW-0904">Protein phosphatase</keyword>
<dbReference type="InterPro" id="IPR003595">
    <property type="entry name" value="Tyr_Pase_cat"/>
</dbReference>
<dbReference type="SMART" id="SM00194">
    <property type="entry name" value="PTPc"/>
    <property type="match status" value="2"/>
</dbReference>
<dbReference type="PANTHER" id="PTHR19134:SF562">
    <property type="entry name" value="PROTEIN-TYROSINE-PHOSPHATASE"/>
    <property type="match status" value="1"/>
</dbReference>
<dbReference type="SUPFAM" id="SSF49265">
    <property type="entry name" value="Fibronectin type III"/>
    <property type="match status" value="1"/>
</dbReference>
<keyword evidence="7" id="KW-0472">Membrane</keyword>
<feature type="domain" description="Tyrosine-protein phosphatase" evidence="9">
    <location>
        <begin position="461"/>
        <end position="697"/>
    </location>
</feature>
<dbReference type="PROSITE" id="PS50055">
    <property type="entry name" value="TYR_PHOSPHATASE_PTP"/>
    <property type="match status" value="2"/>
</dbReference>
<dbReference type="SUPFAM" id="SSF52799">
    <property type="entry name" value="(Phosphotyrosine protein) phosphatases II"/>
    <property type="match status" value="2"/>
</dbReference>
<dbReference type="Proteomes" id="UP001159042">
    <property type="component" value="Unassembled WGS sequence"/>
</dbReference>
<dbReference type="InterPro" id="IPR016130">
    <property type="entry name" value="Tyr_Pase_AS"/>
</dbReference>
<dbReference type="PANTHER" id="PTHR19134">
    <property type="entry name" value="RECEPTOR-TYPE TYROSINE-PROTEIN PHOSPHATASE"/>
    <property type="match status" value="1"/>
</dbReference>
<dbReference type="SMART" id="SM00404">
    <property type="entry name" value="PTPc_motif"/>
    <property type="match status" value="2"/>
</dbReference>
<accession>A0AAV8WH00</accession>
<comment type="subcellular location">
    <subcellularLocation>
        <location evidence="1">Membrane</location>
        <topology evidence="1">Single-pass membrane protein</topology>
    </subcellularLocation>
</comment>
<comment type="similarity">
    <text evidence="2">Belongs to the protein-tyrosine phosphatase family.</text>
</comment>
<comment type="catalytic activity">
    <reaction evidence="8">
        <text>O-phospho-L-tyrosyl-[protein] + H2O = L-tyrosyl-[protein] + phosphate</text>
        <dbReference type="Rhea" id="RHEA:10684"/>
        <dbReference type="Rhea" id="RHEA-COMP:10136"/>
        <dbReference type="Rhea" id="RHEA-COMP:20101"/>
        <dbReference type="ChEBI" id="CHEBI:15377"/>
        <dbReference type="ChEBI" id="CHEBI:43474"/>
        <dbReference type="ChEBI" id="CHEBI:46858"/>
        <dbReference type="ChEBI" id="CHEBI:61978"/>
        <dbReference type="EC" id="3.1.3.48"/>
    </reaction>
</comment>
<protein>
    <recommendedName>
        <fullName evidence="3">protein-tyrosine-phosphatase</fullName>
        <ecNumber evidence="3">3.1.3.48</ecNumber>
    </recommendedName>
</protein>
<dbReference type="CDD" id="cd00047">
    <property type="entry name" value="PTPc"/>
    <property type="match status" value="2"/>
</dbReference>
<evidence type="ECO:0000256" key="2">
    <source>
        <dbReference type="ARBA" id="ARBA00009580"/>
    </source>
</evidence>
<dbReference type="PROSITE" id="PS00383">
    <property type="entry name" value="TYR_PHOSPHATASE_1"/>
    <property type="match status" value="1"/>
</dbReference>
<reference evidence="12 13" key="1">
    <citation type="journal article" date="2023" name="Insect Mol. Biol.">
        <title>Genome sequencing provides insights into the evolution of gene families encoding plant cell wall-degrading enzymes in longhorned beetles.</title>
        <authorList>
            <person name="Shin N.R."/>
            <person name="Okamura Y."/>
            <person name="Kirsch R."/>
            <person name="Pauchet Y."/>
        </authorList>
    </citation>
    <scope>NUCLEOTIDE SEQUENCE [LARGE SCALE GENOMIC DNA]</scope>
    <source>
        <strain evidence="12">EAD_L_NR</strain>
    </source>
</reference>
<dbReference type="PROSITE" id="PS50056">
    <property type="entry name" value="TYR_PHOSPHATASE_2"/>
    <property type="match status" value="2"/>
</dbReference>
<dbReference type="InterPro" id="IPR050348">
    <property type="entry name" value="Protein-Tyr_Phosphatase"/>
</dbReference>
<dbReference type="FunFam" id="3.90.190.10:FF:000102">
    <property type="entry name" value="Receptor-type tyrosine-protein phosphatase"/>
    <property type="match status" value="2"/>
</dbReference>
<dbReference type="GO" id="GO:0004725">
    <property type="term" value="F:protein tyrosine phosphatase activity"/>
    <property type="evidence" value="ECO:0007669"/>
    <property type="project" value="UniProtKB-EC"/>
</dbReference>
<evidence type="ECO:0000256" key="4">
    <source>
        <dbReference type="ARBA" id="ARBA00022729"/>
    </source>
</evidence>
<comment type="caution">
    <text evidence="12">The sequence shown here is derived from an EMBL/GenBank/DDBJ whole genome shotgun (WGS) entry which is preliminary data.</text>
</comment>
<feature type="domain" description="Fibronectin type-III" evidence="11">
    <location>
        <begin position="198"/>
        <end position="294"/>
    </location>
</feature>
<dbReference type="InterPro" id="IPR013783">
    <property type="entry name" value="Ig-like_fold"/>
</dbReference>
<feature type="non-terminal residue" evidence="12">
    <location>
        <position position="1"/>
    </location>
</feature>
<organism evidence="12 13">
    <name type="scientific">Exocentrus adspersus</name>
    <dbReference type="NCBI Taxonomy" id="1586481"/>
    <lineage>
        <taxon>Eukaryota</taxon>
        <taxon>Metazoa</taxon>
        <taxon>Ecdysozoa</taxon>
        <taxon>Arthropoda</taxon>
        <taxon>Hexapoda</taxon>
        <taxon>Insecta</taxon>
        <taxon>Pterygota</taxon>
        <taxon>Neoptera</taxon>
        <taxon>Endopterygota</taxon>
        <taxon>Coleoptera</taxon>
        <taxon>Polyphaga</taxon>
        <taxon>Cucujiformia</taxon>
        <taxon>Chrysomeloidea</taxon>
        <taxon>Cerambycidae</taxon>
        <taxon>Lamiinae</taxon>
        <taxon>Acanthocinini</taxon>
        <taxon>Exocentrus</taxon>
    </lineage>
</organism>
<dbReference type="EMBL" id="JANEYG010000001">
    <property type="protein sequence ID" value="KAJ8925506.1"/>
    <property type="molecule type" value="Genomic_DNA"/>
</dbReference>
<evidence type="ECO:0000256" key="8">
    <source>
        <dbReference type="ARBA" id="ARBA00051722"/>
    </source>
</evidence>
<keyword evidence="4" id="KW-0732">Signal</keyword>
<evidence type="ECO:0000256" key="7">
    <source>
        <dbReference type="ARBA" id="ARBA00023136"/>
    </source>
</evidence>
<keyword evidence="5" id="KW-0378">Hydrolase</keyword>
<dbReference type="PROSITE" id="PS50853">
    <property type="entry name" value="FN3"/>
    <property type="match status" value="1"/>
</dbReference>
<dbReference type="Gene3D" id="2.60.40.10">
    <property type="entry name" value="Immunoglobulins"/>
    <property type="match status" value="1"/>
</dbReference>
<evidence type="ECO:0000256" key="5">
    <source>
        <dbReference type="ARBA" id="ARBA00022801"/>
    </source>
</evidence>
<evidence type="ECO:0000259" key="11">
    <source>
        <dbReference type="PROSITE" id="PS50853"/>
    </source>
</evidence>
<dbReference type="Pfam" id="PF00102">
    <property type="entry name" value="Y_phosphatase"/>
    <property type="match status" value="2"/>
</dbReference>
<name>A0AAV8WH00_9CUCU</name>
<feature type="domain" description="Tyrosine specific protein phosphatases" evidence="10">
    <location>
        <begin position="904"/>
        <end position="977"/>
    </location>
</feature>
<dbReference type="CDD" id="cd00063">
    <property type="entry name" value="FN3"/>
    <property type="match status" value="1"/>
</dbReference>
<evidence type="ECO:0000259" key="10">
    <source>
        <dbReference type="PROSITE" id="PS50056"/>
    </source>
</evidence>
<dbReference type="PRINTS" id="PR00700">
    <property type="entry name" value="PRTYPHPHTASE"/>
</dbReference>
<dbReference type="InterPro" id="IPR000387">
    <property type="entry name" value="Tyr_Pase_dom"/>
</dbReference>
<dbReference type="InterPro" id="IPR036116">
    <property type="entry name" value="FN3_sf"/>
</dbReference>
<dbReference type="InterPro" id="IPR029021">
    <property type="entry name" value="Prot-tyrosine_phosphatase-like"/>
</dbReference>
<dbReference type="InterPro" id="IPR000242">
    <property type="entry name" value="PTP_cat"/>
</dbReference>
<evidence type="ECO:0000256" key="6">
    <source>
        <dbReference type="ARBA" id="ARBA00022912"/>
    </source>
</evidence>
<evidence type="ECO:0000256" key="3">
    <source>
        <dbReference type="ARBA" id="ARBA00013064"/>
    </source>
</evidence>
<dbReference type="InterPro" id="IPR003961">
    <property type="entry name" value="FN3_dom"/>
</dbReference>
<dbReference type="GO" id="GO:0016020">
    <property type="term" value="C:membrane"/>
    <property type="evidence" value="ECO:0007669"/>
    <property type="project" value="UniProtKB-SubCell"/>
</dbReference>
<gene>
    <name evidence="12" type="ORF">NQ315_009345</name>
</gene>
<feature type="domain" description="Tyrosine-protein phosphatase" evidence="9">
    <location>
        <begin position="754"/>
        <end position="986"/>
    </location>
</feature>
<evidence type="ECO:0000256" key="1">
    <source>
        <dbReference type="ARBA" id="ARBA00004167"/>
    </source>
</evidence>
<proteinExistence type="inferred from homology"/>
<evidence type="ECO:0000313" key="12">
    <source>
        <dbReference type="EMBL" id="KAJ8925506.1"/>
    </source>
</evidence>
<evidence type="ECO:0000259" key="9">
    <source>
        <dbReference type="PROSITE" id="PS50055"/>
    </source>
</evidence>
<feature type="domain" description="Tyrosine specific protein phosphatases" evidence="10">
    <location>
        <begin position="614"/>
        <end position="688"/>
    </location>
</feature>
<dbReference type="Gene3D" id="3.90.190.10">
    <property type="entry name" value="Protein tyrosine phosphatase superfamily"/>
    <property type="match status" value="2"/>
</dbReference>
<sequence length="997" mass="115258">YCVTNDESAIALNPPIEDVDLAKTVSKFYPTVEVSNETEINCNIGENDECTKLYYNKWSLENSLDGHINQEITDRRWEELKVYKTPEVDPKILIVEEGPNLTEENLVIPISIRAQEAHIFLCENNVTDSNCYWIMLQAWKGDHSAIRVCKAGAIYVDDFPDEPCSDPVFFARNQVPDKYVNILGYPLTLVAESGKPDPPYGLKDNWTYNNDLKLSWKHPISSNGKLTGFLIRIHNGKKFIKRINSEEDYKHTYTFRISKREFKPCLKYTVGLITKNKVDKSVESEYDFFSPPPEISDIPANSIQIDLVNSTLTINTSELIDREEKVKNCNKSLYVLLSATEIDRINVDNEIAALKNAIRNNSAELPYKVKGEPIGRPRNRDIEEVSLNENESTKDNIAISLLKKQKTALRAPRPLSEKTKYSKSVSIFDFELYVKQSLENGELERQHALFPRGPTKPWEYGSLEANKLKNRYKNLVAYDHTRVKLAKLKENQYSDYINANYINGYKVPKAYIATQGPKSTTVDDFWRMVWQENVKHIVMLANVYEGGKKKVEKYWPNINEEQYSAGIQVSYISSEMFANYEHRIFKICYMKERREVHQLHFTSWPDHGVPLYPQSLVPFLRQMLKIPQNTRSPVIVHCSAGAGRTGTVILCDICLRMAAIESTIDFLANLEGIRNQRVMMVDNVEQYKLAHLVALECLFGKDTSIKCNDEMNKTIETLLTSGVADQLEYLSDTEWKDRAMDTVWNKEDMAVYPEKNRFLDIFPDKNYRICLKRYPADDESSSYINAVQVDGFRSPGRFIVSQHPLPNTIGDFWRMVWEWQCIVVISLNEIDPNDTTSCSFWPEKESEMNPVDYLTICHVGSTKMECWQIITVEVRNKQENESLLINVLAMNDWKPKDMIPNSIQKFLLFLEECDILSRQSNTIIVTCHDGVTASGLYIAATFLIDKMKLEHECDVCLAVRTIRHNRREFVRNEEQFRFLYKIAVMYRDSFKSYANFN</sequence>